<name>A0AAW8D8S5_9BURK</name>
<dbReference type="InterPro" id="IPR036390">
    <property type="entry name" value="WH_DNA-bd_sf"/>
</dbReference>
<dbReference type="GO" id="GO:0003677">
    <property type="term" value="F:DNA binding"/>
    <property type="evidence" value="ECO:0007669"/>
    <property type="project" value="InterPro"/>
</dbReference>
<reference evidence="2" key="1">
    <citation type="submission" date="2023-07" db="EMBL/GenBank/DDBJ databases">
        <title>Sorghum-associated microbial communities from plants grown in Nebraska, USA.</title>
        <authorList>
            <person name="Schachtman D."/>
        </authorList>
    </citation>
    <scope>NUCLEOTIDE SEQUENCE</scope>
    <source>
        <strain evidence="2">DS3754</strain>
    </source>
</reference>
<dbReference type="RefSeq" id="WP_307686726.1">
    <property type="nucleotide sequence ID" value="NZ_JAUSRD010000017.1"/>
</dbReference>
<dbReference type="SUPFAM" id="SSF46785">
    <property type="entry name" value="Winged helix' DNA-binding domain"/>
    <property type="match status" value="1"/>
</dbReference>
<proteinExistence type="predicted"/>
<feature type="domain" description="HTH crp-type" evidence="1">
    <location>
        <begin position="82"/>
        <end position="149"/>
    </location>
</feature>
<gene>
    <name evidence="2" type="ORF">J2W31_005532</name>
</gene>
<dbReference type="Proteomes" id="UP001242045">
    <property type="component" value="Unassembled WGS sequence"/>
</dbReference>
<dbReference type="Pfam" id="PF13545">
    <property type="entry name" value="HTH_Crp_2"/>
    <property type="match status" value="1"/>
</dbReference>
<sequence length="152" mass="16720">MTTEFIRQNDFVYAAPISADRYVSAQTVVAALSSTVYSVPIAIMRDLCTTHPGVAAGLLALAIRHMSLLRVHLQSVQGLSPQDLVRRILHQLTQLAPAGPSCYHKHITQAVIASYSGLSREVVNKTMRDFESRGLVRRDADGIHVADYVARH</sequence>
<dbReference type="EMBL" id="JAUSRD010000017">
    <property type="protein sequence ID" value="MDP9896397.1"/>
    <property type="molecule type" value="Genomic_DNA"/>
</dbReference>
<protein>
    <submittedName>
        <fullName evidence="2">CRP-like cAMP-binding protein</fullName>
    </submittedName>
</protein>
<dbReference type="SMART" id="SM00419">
    <property type="entry name" value="HTH_CRP"/>
    <property type="match status" value="1"/>
</dbReference>
<dbReference type="InterPro" id="IPR012318">
    <property type="entry name" value="HTH_CRP"/>
</dbReference>
<dbReference type="Gene3D" id="2.60.120.10">
    <property type="entry name" value="Jelly Rolls"/>
    <property type="match status" value="1"/>
</dbReference>
<dbReference type="PROSITE" id="PS51063">
    <property type="entry name" value="HTH_CRP_2"/>
    <property type="match status" value="1"/>
</dbReference>
<evidence type="ECO:0000259" key="1">
    <source>
        <dbReference type="PROSITE" id="PS51063"/>
    </source>
</evidence>
<dbReference type="AlphaFoldDB" id="A0AAW8D8S5"/>
<comment type="caution">
    <text evidence="2">The sequence shown here is derived from an EMBL/GenBank/DDBJ whole genome shotgun (WGS) entry which is preliminary data.</text>
</comment>
<evidence type="ECO:0000313" key="3">
    <source>
        <dbReference type="Proteomes" id="UP001242045"/>
    </source>
</evidence>
<dbReference type="InterPro" id="IPR014710">
    <property type="entry name" value="RmlC-like_jellyroll"/>
</dbReference>
<organism evidence="2 3">
    <name type="scientific">Variovorax boronicumulans</name>
    <dbReference type="NCBI Taxonomy" id="436515"/>
    <lineage>
        <taxon>Bacteria</taxon>
        <taxon>Pseudomonadati</taxon>
        <taxon>Pseudomonadota</taxon>
        <taxon>Betaproteobacteria</taxon>
        <taxon>Burkholderiales</taxon>
        <taxon>Comamonadaceae</taxon>
        <taxon>Variovorax</taxon>
    </lineage>
</organism>
<evidence type="ECO:0000313" key="2">
    <source>
        <dbReference type="EMBL" id="MDP9896397.1"/>
    </source>
</evidence>
<accession>A0AAW8D8S5</accession>
<dbReference type="GO" id="GO:0006355">
    <property type="term" value="P:regulation of DNA-templated transcription"/>
    <property type="evidence" value="ECO:0007669"/>
    <property type="project" value="InterPro"/>
</dbReference>